<dbReference type="CDD" id="cd08024">
    <property type="entry name" value="GH16_CCF"/>
    <property type="match status" value="1"/>
</dbReference>
<protein>
    <submittedName>
        <fullName evidence="4">CCF-like protein</fullName>
    </submittedName>
</protein>
<evidence type="ECO:0000256" key="1">
    <source>
        <dbReference type="ARBA" id="ARBA00006865"/>
    </source>
</evidence>
<organism evidence="4">
    <name type="scientific">Lumbricus rubellus</name>
    <name type="common">Humus earthworm</name>
    <dbReference type="NCBI Taxonomy" id="35632"/>
    <lineage>
        <taxon>Eukaryota</taxon>
        <taxon>Metazoa</taxon>
        <taxon>Spiralia</taxon>
        <taxon>Lophotrochozoa</taxon>
        <taxon>Annelida</taxon>
        <taxon>Clitellata</taxon>
        <taxon>Oligochaeta</taxon>
        <taxon>Crassiclitellata</taxon>
        <taxon>Lumbricina</taxon>
        <taxon>Lumbricidae</taxon>
        <taxon>Lumbricinae</taxon>
        <taxon>Lumbricus</taxon>
    </lineage>
</organism>
<feature type="chain" id="PRO_5004225533" evidence="2">
    <location>
        <begin position="20"/>
        <end position="385"/>
    </location>
</feature>
<dbReference type="PROSITE" id="PS51762">
    <property type="entry name" value="GH16_2"/>
    <property type="match status" value="1"/>
</dbReference>
<feature type="signal peptide" evidence="2">
    <location>
        <begin position="1"/>
        <end position="19"/>
    </location>
</feature>
<dbReference type="PANTHER" id="PTHR10963:SF55">
    <property type="entry name" value="GLYCOSIDE HYDROLASE FAMILY 16 PROTEIN"/>
    <property type="match status" value="1"/>
</dbReference>
<evidence type="ECO:0000313" key="4">
    <source>
        <dbReference type="EMBL" id="AAY85746.1"/>
    </source>
</evidence>
<dbReference type="EMBL" id="DQ018725">
    <property type="protein sequence ID" value="AAY85746.1"/>
    <property type="molecule type" value="mRNA"/>
</dbReference>
<dbReference type="InterPro" id="IPR013320">
    <property type="entry name" value="ConA-like_dom_sf"/>
</dbReference>
<sequence>MSLTTVVVLCLLFGEGCLAFTDWDQYHIVWQDEFDFLDYGKWQHEVTATGGGNSEFQLYTQDSANSFVRDGKLFIKPTLLADTNNPQTGQPYGTDFMNNGVLDVWANYGACTNSDNNGCYRTGAAGDIPPVMSARLRTFQRYSFTHGRVVVHAKMPVGDWLWPAIWMLPEDWVYGGWPRSGEIDIIETIGNRDFKNTGGEMLGIQKMGSTMHWGPGWDDNRYWLTSLPKHEDSWNYGDNFHTFWFDWSPNGLRFFVDDENQALLDVPYPLIDANDWWINFWEWGKPWKPEYPDNPWAGGTNLAPFDQNFHFILNVAVGGLNGFIPDGCINRGGDPALQKPWSNGDWYVTALQKFYNARGNWKWTWDDEGDNNALQVDYIRVYKRN</sequence>
<comment type="similarity">
    <text evidence="1">Belongs to the glycosyl hydrolase 16 family.</text>
</comment>
<dbReference type="InterPro" id="IPR050546">
    <property type="entry name" value="Glycosyl_Hydrlase_16"/>
</dbReference>
<dbReference type="Gene3D" id="2.60.120.200">
    <property type="match status" value="1"/>
</dbReference>
<dbReference type="CAZy" id="GH16">
    <property type="family name" value="Glycoside Hydrolase Family 16"/>
</dbReference>
<dbReference type="SUPFAM" id="SSF49899">
    <property type="entry name" value="Concanavalin A-like lectins/glucanases"/>
    <property type="match status" value="1"/>
</dbReference>
<evidence type="ECO:0000259" key="3">
    <source>
        <dbReference type="PROSITE" id="PS51762"/>
    </source>
</evidence>
<dbReference type="GO" id="GO:0005975">
    <property type="term" value="P:carbohydrate metabolic process"/>
    <property type="evidence" value="ECO:0007669"/>
    <property type="project" value="InterPro"/>
</dbReference>
<feature type="domain" description="GH16" evidence="3">
    <location>
        <begin position="21"/>
        <end position="385"/>
    </location>
</feature>
<reference evidence="4" key="1">
    <citation type="journal article" date="2006" name="Dev. Comp. Immunol.">
        <title>Comparative study of the CCF-like pattern recognition protein in different Lumbricid species.</title>
        <authorList>
            <person name="Silerova M."/>
            <person name="Prochazkova P."/>
            <person name="Joskova R."/>
            <person name="Josens G."/>
            <person name="Beschin A."/>
            <person name="De Baetselier P."/>
            <person name="Bilej M."/>
        </authorList>
    </citation>
    <scope>NUCLEOTIDE SEQUENCE</scope>
</reference>
<proteinExistence type="evidence at transcript level"/>
<dbReference type="Pfam" id="PF00722">
    <property type="entry name" value="Glyco_hydro_16"/>
    <property type="match status" value="1"/>
</dbReference>
<name>Q3I6Z6_LUMRU</name>
<dbReference type="AlphaFoldDB" id="Q3I6Z6"/>
<evidence type="ECO:0000256" key="2">
    <source>
        <dbReference type="SAM" id="SignalP"/>
    </source>
</evidence>
<keyword evidence="2" id="KW-0732">Signal</keyword>
<dbReference type="InterPro" id="IPR000757">
    <property type="entry name" value="Beta-glucanase-like"/>
</dbReference>
<dbReference type="GO" id="GO:0004553">
    <property type="term" value="F:hydrolase activity, hydrolyzing O-glycosyl compounds"/>
    <property type="evidence" value="ECO:0007669"/>
    <property type="project" value="InterPro"/>
</dbReference>
<dbReference type="PANTHER" id="PTHR10963">
    <property type="entry name" value="GLYCOSYL HYDROLASE-RELATED"/>
    <property type="match status" value="1"/>
</dbReference>
<accession>Q3I6Z6</accession>